<evidence type="ECO:0000313" key="3">
    <source>
        <dbReference type="Proteomes" id="UP000290407"/>
    </source>
</evidence>
<evidence type="ECO:0000313" key="2">
    <source>
        <dbReference type="EMBL" id="RYC67297.1"/>
    </source>
</evidence>
<feature type="chain" id="PRO_5020373327" evidence="1">
    <location>
        <begin position="30"/>
        <end position="179"/>
    </location>
</feature>
<accession>A0A4Q2UDV4</accession>
<organism evidence="2 3">
    <name type="scientific">Spirosoma sordidisoli</name>
    <dbReference type="NCBI Taxonomy" id="2502893"/>
    <lineage>
        <taxon>Bacteria</taxon>
        <taxon>Pseudomonadati</taxon>
        <taxon>Bacteroidota</taxon>
        <taxon>Cytophagia</taxon>
        <taxon>Cytophagales</taxon>
        <taxon>Cytophagaceae</taxon>
        <taxon>Spirosoma</taxon>
    </lineage>
</organism>
<sequence>MKISLAMSVCRWGLAVALLGLLLANRATAQRADSLQLQQAAIQDTFLLRIIPDYINRRMNEPRDKRFHQKGVIFVIVPRVRRDTMVCYRLYTTYENYGFLKSASLAHPLFYTQIMGRYVVVCDEWTGSLVGLSQRSLQRAINRFTRAGWLYSVRSDLESITELHSLVYCWRPKPWEGER</sequence>
<comment type="caution">
    <text evidence="2">The sequence shown here is derived from an EMBL/GenBank/DDBJ whole genome shotgun (WGS) entry which is preliminary data.</text>
</comment>
<name>A0A4Q2UDV4_9BACT</name>
<keyword evidence="3" id="KW-1185">Reference proteome</keyword>
<gene>
    <name evidence="2" type="ORF">EQG79_24585</name>
</gene>
<dbReference type="EMBL" id="SBLB01000008">
    <property type="protein sequence ID" value="RYC67297.1"/>
    <property type="molecule type" value="Genomic_DNA"/>
</dbReference>
<keyword evidence="1" id="KW-0732">Signal</keyword>
<feature type="signal peptide" evidence="1">
    <location>
        <begin position="1"/>
        <end position="29"/>
    </location>
</feature>
<reference evidence="2 3" key="1">
    <citation type="submission" date="2019-01" db="EMBL/GenBank/DDBJ databases">
        <title>Spirosoma flava sp. nov., a propanil-degrading bacterium isolated from herbicide-contaminated soil.</title>
        <authorList>
            <person name="Zhang L."/>
            <person name="Jiang J.-D."/>
        </authorList>
    </citation>
    <scope>NUCLEOTIDE SEQUENCE [LARGE SCALE GENOMIC DNA]</scope>
    <source>
        <strain evidence="2 3">TY50</strain>
    </source>
</reference>
<proteinExistence type="predicted"/>
<protein>
    <submittedName>
        <fullName evidence="2">Uncharacterized protein</fullName>
    </submittedName>
</protein>
<dbReference type="AlphaFoldDB" id="A0A4Q2UDV4"/>
<evidence type="ECO:0000256" key="1">
    <source>
        <dbReference type="SAM" id="SignalP"/>
    </source>
</evidence>
<dbReference type="Proteomes" id="UP000290407">
    <property type="component" value="Unassembled WGS sequence"/>
</dbReference>
<dbReference type="RefSeq" id="WP_129605146.1">
    <property type="nucleotide sequence ID" value="NZ_SBLB01000008.1"/>
</dbReference>